<dbReference type="InterPro" id="IPR007695">
    <property type="entry name" value="DNA_mismatch_repair_MutS-lik_N"/>
</dbReference>
<dbReference type="Pfam" id="PF00488">
    <property type="entry name" value="MutS_V"/>
    <property type="match status" value="1"/>
</dbReference>
<dbReference type="Proteomes" id="UP000002748">
    <property type="component" value="Unassembled WGS sequence"/>
</dbReference>
<evidence type="ECO:0000256" key="5">
    <source>
        <dbReference type="ARBA" id="ARBA00022840"/>
    </source>
</evidence>
<dbReference type="GO" id="GO:0005524">
    <property type="term" value="F:ATP binding"/>
    <property type="evidence" value="ECO:0007669"/>
    <property type="project" value="UniProtKB-KW"/>
</dbReference>
<feature type="region of interest" description="Disordered" evidence="11">
    <location>
        <begin position="114"/>
        <end position="171"/>
    </location>
</feature>
<dbReference type="SMART" id="SM00534">
    <property type="entry name" value="MUTSac"/>
    <property type="match status" value="1"/>
</dbReference>
<dbReference type="GO" id="GO:0030983">
    <property type="term" value="F:mismatched DNA binding"/>
    <property type="evidence" value="ECO:0007669"/>
    <property type="project" value="InterPro"/>
</dbReference>
<dbReference type="PANTHER" id="PTHR11361">
    <property type="entry name" value="DNA MISMATCH REPAIR PROTEIN MUTS FAMILY MEMBER"/>
    <property type="match status" value="1"/>
</dbReference>
<comment type="caution">
    <text evidence="13">The sequence shown here is derived from an EMBL/GenBank/DDBJ whole genome shotgun (WGS) entry which is preliminary data.</text>
</comment>
<dbReference type="InterPro" id="IPR016151">
    <property type="entry name" value="DNA_mismatch_repair_MutS_N"/>
</dbReference>
<evidence type="ECO:0000313" key="14">
    <source>
        <dbReference type="Proteomes" id="UP000002748"/>
    </source>
</evidence>
<gene>
    <name evidence="13" type="ORF">A1Q1_02991</name>
</gene>
<comment type="subcellular location">
    <subcellularLocation>
        <location evidence="1">Nucleus</location>
    </subcellularLocation>
</comment>
<keyword evidence="4 10" id="KW-0227">DNA damage</keyword>
<keyword evidence="7 10" id="KW-0234">DNA repair</keyword>
<dbReference type="InterPro" id="IPR027417">
    <property type="entry name" value="P-loop_NTPase"/>
</dbReference>
<dbReference type="AlphaFoldDB" id="J4UB90"/>
<organism evidence="13 14">
    <name type="scientific">Trichosporon asahii var. asahii (strain ATCC 90039 / CBS 2479 / JCM 2466 / KCTC 7840 / NBRC 103889/ NCYC 2677 / UAMH 7654)</name>
    <name type="common">Yeast</name>
    <dbReference type="NCBI Taxonomy" id="1186058"/>
    <lineage>
        <taxon>Eukaryota</taxon>
        <taxon>Fungi</taxon>
        <taxon>Dikarya</taxon>
        <taxon>Basidiomycota</taxon>
        <taxon>Agaricomycotina</taxon>
        <taxon>Tremellomycetes</taxon>
        <taxon>Trichosporonales</taxon>
        <taxon>Trichosporonaceae</taxon>
        <taxon>Trichosporon</taxon>
    </lineage>
</organism>
<proteinExistence type="inferred from homology"/>
<keyword evidence="8" id="KW-0539">Nucleus</keyword>
<dbReference type="GO" id="GO:0005634">
    <property type="term" value="C:nucleus"/>
    <property type="evidence" value="ECO:0007669"/>
    <property type="project" value="UniProtKB-SubCell"/>
</dbReference>
<dbReference type="InterPro" id="IPR007861">
    <property type="entry name" value="DNA_mismatch_repair_MutS_clamp"/>
</dbReference>
<evidence type="ECO:0000256" key="4">
    <source>
        <dbReference type="ARBA" id="ARBA00022763"/>
    </source>
</evidence>
<dbReference type="Gene3D" id="3.30.420.110">
    <property type="entry name" value="MutS, connector domain"/>
    <property type="match status" value="1"/>
</dbReference>
<evidence type="ECO:0000256" key="9">
    <source>
        <dbReference type="ARBA" id="ARBA00029792"/>
    </source>
</evidence>
<dbReference type="SMART" id="SM00533">
    <property type="entry name" value="MUTSd"/>
    <property type="match status" value="1"/>
</dbReference>
<dbReference type="InterPro" id="IPR045076">
    <property type="entry name" value="MutS"/>
</dbReference>
<evidence type="ECO:0000259" key="12">
    <source>
        <dbReference type="PROSITE" id="PS00486"/>
    </source>
</evidence>
<dbReference type="Pfam" id="PF05192">
    <property type="entry name" value="MutS_III"/>
    <property type="match status" value="1"/>
</dbReference>
<dbReference type="InterPro" id="IPR007860">
    <property type="entry name" value="DNA_mmatch_repair_MutS_con_dom"/>
</dbReference>
<dbReference type="OrthoDB" id="121051at2759"/>
<sequence length="987" mass="108371">MGTDGGQTRDDAVDLTTPPPDEPPAKRAKVSGYFANSKDDSSKLKATFNSVPRLGEYRLSRNPDNAPLPKQRTAEEEQRHEQWQNAVLGRKFFRRRSLQLDDAAAIALREQLGEEAGEQTPASGSATPATPGPEEDTQPESSAAAALRAKFAAPPAKGRGKKKEDIGPSGLTYTPLEKQYMAIKERWPGVLLMLEEILRRRRKGTVLLLGPANVRLPRENSASWHSRTATSTRLRSRLISLGYKVGVVSQTETAALKKVGDNRNAPFTRELTHLYTSSTYVEESSASSSTVRDAPVVPGTASPSTGALVTIVEDADDKRSRIALVSVIPGTGEVLTSDSRIRNELETRLTHLQPAELLLPDDLSKETKKVIDHLTVGRSTADVRKERVDQVDYTTAFDYLTQFYKEREAIDLTREDEEMGDEASREDGEANVDELVNFPKPVVVALSMVVKYISADSSDLKARADAIEEIITTNSYQVEKLRNLLVNMPDLVRGLTRAQYGKTTPNELSAILTGLVRISTEFRPENANGFRSDLLNDLVRKLPTIKDAASDLLAALNMKAAKNDEEAALWQDQDRYPAIQDAKDCIDVCTMELDQHLAQVKKALGRPHLKYVTVAGIEFLIEMPHRDAKIVPPKWVKVSGTKAVSRYHTPEVINIETLALEAKGAFKAFQEEVAEHREFLVVARELAVIDCLTSLANVAQANGYVKPTFVAEPCLRIKDGRHPMVEALRDDQYVPFDISFGDKEGRAKVITGPNMAGKSSCVRAVALMVCMAQMGSFVPASSMTLGIHDAVQTRMGASDEISRGKSTFMVEMTETSDILRTVTPRTLVVLDELGRGTSTFDGVAIAYATLSHLAALDIPTLFVTHYPLLSRLEAEYSTVSNWHMAFTEMPGPSGPEITFLYKLRRGLADASFGIWCARLAGLPDELLETAQEKSERMREETRDRGRAAVGKYLRALVGGDLTAAEKLEGAMAYVDAAGPGGRVEVDM</sequence>
<dbReference type="InterPro" id="IPR036187">
    <property type="entry name" value="DNA_mismatch_repair_MutS_sf"/>
</dbReference>
<dbReference type="Pfam" id="PF05188">
    <property type="entry name" value="MutS_II"/>
    <property type="match status" value="1"/>
</dbReference>
<feature type="region of interest" description="Disordered" evidence="11">
    <location>
        <begin position="1"/>
        <end position="84"/>
    </location>
</feature>
<evidence type="ECO:0000256" key="11">
    <source>
        <dbReference type="SAM" id="MobiDB-lite"/>
    </source>
</evidence>
<feature type="compositionally biased region" description="Basic and acidic residues" evidence="11">
    <location>
        <begin position="72"/>
        <end position="82"/>
    </location>
</feature>
<dbReference type="PANTHER" id="PTHR11361:SF122">
    <property type="entry name" value="DNA MISMATCH REPAIR PROTEIN MSH3"/>
    <property type="match status" value="1"/>
</dbReference>
<dbReference type="InterPro" id="IPR007696">
    <property type="entry name" value="DNA_mismatch_repair_MutS_core"/>
</dbReference>
<dbReference type="Gene3D" id="1.10.1420.10">
    <property type="match status" value="2"/>
</dbReference>
<dbReference type="PROSITE" id="PS00486">
    <property type="entry name" value="DNA_MISMATCH_REPAIR_2"/>
    <property type="match status" value="1"/>
</dbReference>
<keyword evidence="5" id="KW-0067">ATP-binding</keyword>
<dbReference type="GeneID" id="25986504"/>
<comment type="similarity">
    <text evidence="2">Belongs to the DNA mismatch repair MutS family. MSH3 subfamily.</text>
</comment>
<dbReference type="GO" id="GO:0140664">
    <property type="term" value="F:ATP-dependent DNA damage sensor activity"/>
    <property type="evidence" value="ECO:0007669"/>
    <property type="project" value="InterPro"/>
</dbReference>
<evidence type="ECO:0000256" key="8">
    <source>
        <dbReference type="ARBA" id="ARBA00023242"/>
    </source>
</evidence>
<dbReference type="Pfam" id="PF05190">
    <property type="entry name" value="MutS_IV"/>
    <property type="match status" value="1"/>
</dbReference>
<dbReference type="RefSeq" id="XP_014179695.1">
    <property type="nucleotide sequence ID" value="XM_014324220.1"/>
</dbReference>
<dbReference type="SUPFAM" id="SSF55271">
    <property type="entry name" value="DNA repair protein MutS, domain I"/>
    <property type="match status" value="1"/>
</dbReference>
<feature type="compositionally biased region" description="Low complexity" evidence="11">
    <location>
        <begin position="143"/>
        <end position="157"/>
    </location>
</feature>
<dbReference type="GO" id="GO:0006312">
    <property type="term" value="P:mitotic recombination"/>
    <property type="evidence" value="ECO:0007669"/>
    <property type="project" value="TreeGrafter"/>
</dbReference>
<dbReference type="SUPFAM" id="SSF52540">
    <property type="entry name" value="P-loop containing nucleoside triphosphate hydrolases"/>
    <property type="match status" value="1"/>
</dbReference>
<dbReference type="VEuPathDB" id="FungiDB:A1Q1_02991"/>
<dbReference type="Gene3D" id="3.40.1170.10">
    <property type="entry name" value="DNA repair protein MutS, domain I"/>
    <property type="match status" value="1"/>
</dbReference>
<evidence type="ECO:0000256" key="10">
    <source>
        <dbReference type="RuleBase" id="RU003756"/>
    </source>
</evidence>
<evidence type="ECO:0000256" key="2">
    <source>
        <dbReference type="ARBA" id="ARBA00007094"/>
    </source>
</evidence>
<dbReference type="EMBL" id="ALBS01000215">
    <property type="protein sequence ID" value="EJT48075.1"/>
    <property type="molecule type" value="Genomic_DNA"/>
</dbReference>
<dbReference type="FunFam" id="1.10.1420.10:FF:000004">
    <property type="entry name" value="DNA mismatch repair protein Msh3"/>
    <property type="match status" value="1"/>
</dbReference>
<keyword evidence="3 10" id="KW-0547">Nucleotide-binding</keyword>
<evidence type="ECO:0000256" key="3">
    <source>
        <dbReference type="ARBA" id="ARBA00022741"/>
    </source>
</evidence>
<evidence type="ECO:0000313" key="13">
    <source>
        <dbReference type="EMBL" id="EJT48075.1"/>
    </source>
</evidence>
<evidence type="ECO:0000256" key="1">
    <source>
        <dbReference type="ARBA" id="ARBA00004123"/>
    </source>
</evidence>
<protein>
    <recommendedName>
        <fullName evidence="9">MutS protein homolog 3</fullName>
    </recommendedName>
</protein>
<keyword evidence="6 10" id="KW-0238">DNA-binding</keyword>
<dbReference type="KEGG" id="tasa:A1Q1_02991"/>
<name>J4UB90_TRIAS</name>
<comment type="function">
    <text evidence="10">Component of the post-replicative DNA mismatch repair system (MMR).</text>
</comment>
<dbReference type="SUPFAM" id="SSF48334">
    <property type="entry name" value="DNA repair protein MutS, domain III"/>
    <property type="match status" value="1"/>
</dbReference>
<accession>J4UB90</accession>
<feature type="domain" description="DNA mismatch repair proteins mutS family" evidence="12">
    <location>
        <begin position="826"/>
        <end position="842"/>
    </location>
</feature>
<dbReference type="HOGENOM" id="CLU_002472_0_2_1"/>
<dbReference type="Gene3D" id="3.40.50.300">
    <property type="entry name" value="P-loop containing nucleotide triphosphate hydrolases"/>
    <property type="match status" value="1"/>
</dbReference>
<evidence type="ECO:0000256" key="6">
    <source>
        <dbReference type="ARBA" id="ARBA00023125"/>
    </source>
</evidence>
<reference evidence="13 14" key="1">
    <citation type="journal article" date="2012" name="Eukaryot. Cell">
        <title>Draft genome sequence of CBS 2479, the standard type strain of Trichosporon asahii.</title>
        <authorList>
            <person name="Yang R.Y."/>
            <person name="Li H.T."/>
            <person name="Zhu H."/>
            <person name="Zhou G.P."/>
            <person name="Wang M."/>
            <person name="Wang L."/>
        </authorList>
    </citation>
    <scope>NUCLEOTIDE SEQUENCE [LARGE SCALE GENOMIC DNA]</scope>
    <source>
        <strain evidence="14">ATCC 90039 / CBS 2479 / JCM 2466 / KCTC 7840 / NCYC 2677 / UAMH 7654</strain>
    </source>
</reference>
<dbReference type="InterPro" id="IPR000432">
    <property type="entry name" value="DNA_mismatch_repair_MutS_C"/>
</dbReference>
<dbReference type="GO" id="GO:0006298">
    <property type="term" value="P:mismatch repair"/>
    <property type="evidence" value="ECO:0007669"/>
    <property type="project" value="InterPro"/>
</dbReference>
<dbReference type="InterPro" id="IPR036678">
    <property type="entry name" value="MutS_con_dom_sf"/>
</dbReference>
<dbReference type="Pfam" id="PF01624">
    <property type="entry name" value="MutS_I"/>
    <property type="match status" value="1"/>
</dbReference>
<evidence type="ECO:0000256" key="7">
    <source>
        <dbReference type="ARBA" id="ARBA00023204"/>
    </source>
</evidence>